<keyword evidence="1" id="KW-0805">Transcription regulation</keyword>
<organism evidence="5 6">
    <name type="scientific">Streptococcus gallolyticus</name>
    <dbReference type="NCBI Taxonomy" id="315405"/>
    <lineage>
        <taxon>Bacteria</taxon>
        <taxon>Bacillati</taxon>
        <taxon>Bacillota</taxon>
        <taxon>Bacilli</taxon>
        <taxon>Lactobacillales</taxon>
        <taxon>Streptococcaceae</taxon>
        <taxon>Streptococcus</taxon>
    </lineage>
</organism>
<keyword evidence="3" id="KW-0804">Transcription</keyword>
<dbReference type="InterPro" id="IPR000524">
    <property type="entry name" value="Tscrpt_reg_HTH_GntR"/>
</dbReference>
<dbReference type="Pfam" id="PF07702">
    <property type="entry name" value="UTRA"/>
    <property type="match status" value="1"/>
</dbReference>
<dbReference type="SMART" id="SM00345">
    <property type="entry name" value="HTH_GNTR"/>
    <property type="match status" value="1"/>
</dbReference>
<dbReference type="Pfam" id="PF00392">
    <property type="entry name" value="GntR"/>
    <property type="match status" value="1"/>
</dbReference>
<comment type="caution">
    <text evidence="5">The sequence shown here is derived from an EMBL/GenBank/DDBJ whole genome shotgun (WGS) entry which is preliminary data.</text>
</comment>
<evidence type="ECO:0000256" key="3">
    <source>
        <dbReference type="ARBA" id="ARBA00023163"/>
    </source>
</evidence>
<gene>
    <name evidence="5" type="ORF">CAC02_09410</name>
</gene>
<feature type="domain" description="HTH gntR-type" evidence="4">
    <location>
        <begin position="5"/>
        <end position="73"/>
    </location>
</feature>
<protein>
    <submittedName>
        <fullName evidence="5">GntR family transcriptional regulator</fullName>
    </submittedName>
</protein>
<proteinExistence type="predicted"/>
<dbReference type="InterPro" id="IPR028978">
    <property type="entry name" value="Chorismate_lyase_/UTRA_dom_sf"/>
</dbReference>
<accession>A0A368UBA5</accession>
<evidence type="ECO:0000313" key="6">
    <source>
        <dbReference type="Proteomes" id="UP000253215"/>
    </source>
</evidence>
<dbReference type="CDD" id="cd07377">
    <property type="entry name" value="WHTH_GntR"/>
    <property type="match status" value="1"/>
</dbReference>
<dbReference type="PROSITE" id="PS50949">
    <property type="entry name" value="HTH_GNTR"/>
    <property type="match status" value="1"/>
</dbReference>
<sequence>MAKKEPKYSIIQKELLNEIMSGAYTGGEKFYSQAELCTRYQVSSITIIRALKELEKAGYLTRKQGLGTFVAQPQHEKIVKLSTFEALSTKQDAVNVLSIEKGNNPYYLDKLNLHKSEYYYKITRIKYNDSTPYIYHQAYIPHDYILDSHVPLEKFNSIYRRFRHDFNIYLSEALFRETTEVIFPAPETIASQLELPDKEPVIYQLKTMKHSKNGRILEYSETYKHWHFFKTEITHQNF</sequence>
<dbReference type="GO" id="GO:0003677">
    <property type="term" value="F:DNA binding"/>
    <property type="evidence" value="ECO:0007669"/>
    <property type="project" value="UniProtKB-KW"/>
</dbReference>
<dbReference type="PANTHER" id="PTHR44846">
    <property type="entry name" value="MANNOSYL-D-GLYCERATE TRANSPORT/METABOLISM SYSTEM REPRESSOR MNGR-RELATED"/>
    <property type="match status" value="1"/>
</dbReference>
<reference evidence="5 6" key="1">
    <citation type="journal article" date="2018" name="Sci. Rep.">
        <title>Network-guided genomic and metagenomic analysis of the faecal microbiota of the critically endangered kakapo.</title>
        <authorList>
            <person name="Waite D.W."/>
            <person name="Dsouza M."/>
            <person name="Sekiguchi Y."/>
            <person name="Hugenholtz P."/>
            <person name="Taylor M.W."/>
        </authorList>
    </citation>
    <scope>NUCLEOTIDE SEQUENCE [LARGE SCALE GENOMIC DNA]</scope>
    <source>
        <strain evidence="5 6">BI02</strain>
    </source>
</reference>
<dbReference type="InterPro" id="IPR050679">
    <property type="entry name" value="Bact_HTH_transcr_reg"/>
</dbReference>
<evidence type="ECO:0000259" key="4">
    <source>
        <dbReference type="PROSITE" id="PS50949"/>
    </source>
</evidence>
<dbReference type="InterPro" id="IPR036390">
    <property type="entry name" value="WH_DNA-bd_sf"/>
</dbReference>
<evidence type="ECO:0000256" key="2">
    <source>
        <dbReference type="ARBA" id="ARBA00023125"/>
    </source>
</evidence>
<evidence type="ECO:0000256" key="1">
    <source>
        <dbReference type="ARBA" id="ARBA00023015"/>
    </source>
</evidence>
<dbReference type="PANTHER" id="PTHR44846:SF17">
    <property type="entry name" value="GNTR-FAMILY TRANSCRIPTIONAL REGULATOR"/>
    <property type="match status" value="1"/>
</dbReference>
<name>A0A368UBA5_9STRE</name>
<dbReference type="EMBL" id="NETH01000057">
    <property type="protein sequence ID" value="RCW16281.1"/>
    <property type="molecule type" value="Genomic_DNA"/>
</dbReference>
<dbReference type="AlphaFoldDB" id="A0A368UBA5"/>
<dbReference type="GO" id="GO:0003700">
    <property type="term" value="F:DNA-binding transcription factor activity"/>
    <property type="evidence" value="ECO:0007669"/>
    <property type="project" value="InterPro"/>
</dbReference>
<dbReference type="InterPro" id="IPR011663">
    <property type="entry name" value="UTRA"/>
</dbReference>
<dbReference type="SMART" id="SM00866">
    <property type="entry name" value="UTRA"/>
    <property type="match status" value="1"/>
</dbReference>
<keyword evidence="2" id="KW-0238">DNA-binding</keyword>
<dbReference type="InterPro" id="IPR036388">
    <property type="entry name" value="WH-like_DNA-bd_sf"/>
</dbReference>
<dbReference type="GO" id="GO:0045892">
    <property type="term" value="P:negative regulation of DNA-templated transcription"/>
    <property type="evidence" value="ECO:0007669"/>
    <property type="project" value="TreeGrafter"/>
</dbReference>
<dbReference type="SUPFAM" id="SSF46785">
    <property type="entry name" value="Winged helix' DNA-binding domain"/>
    <property type="match status" value="1"/>
</dbReference>
<dbReference type="Gene3D" id="1.10.10.10">
    <property type="entry name" value="Winged helix-like DNA-binding domain superfamily/Winged helix DNA-binding domain"/>
    <property type="match status" value="1"/>
</dbReference>
<dbReference type="Proteomes" id="UP000253215">
    <property type="component" value="Unassembled WGS sequence"/>
</dbReference>
<dbReference type="Gene3D" id="3.40.1410.10">
    <property type="entry name" value="Chorismate lyase-like"/>
    <property type="match status" value="1"/>
</dbReference>
<evidence type="ECO:0000313" key="5">
    <source>
        <dbReference type="EMBL" id="RCW16281.1"/>
    </source>
</evidence>
<dbReference type="SUPFAM" id="SSF64288">
    <property type="entry name" value="Chorismate lyase-like"/>
    <property type="match status" value="1"/>
</dbReference>